<dbReference type="AlphaFoldDB" id="A0AAN9G550"/>
<dbReference type="Proteomes" id="UP001374579">
    <property type="component" value="Unassembled WGS sequence"/>
</dbReference>
<dbReference type="InterPro" id="IPR057606">
    <property type="entry name" value="SynGAP1-like_PH"/>
</dbReference>
<dbReference type="EMBL" id="JBAMIC010000018">
    <property type="protein sequence ID" value="KAK7095149.1"/>
    <property type="molecule type" value="Genomic_DNA"/>
</dbReference>
<feature type="region of interest" description="Disordered" evidence="1">
    <location>
        <begin position="18"/>
        <end position="79"/>
    </location>
</feature>
<evidence type="ECO:0000259" key="2">
    <source>
        <dbReference type="Pfam" id="PF25321"/>
    </source>
</evidence>
<feature type="region of interest" description="Disordered" evidence="1">
    <location>
        <begin position="97"/>
        <end position="118"/>
    </location>
</feature>
<reference evidence="3 4" key="1">
    <citation type="submission" date="2024-02" db="EMBL/GenBank/DDBJ databases">
        <title>Chromosome-scale genome assembly of the rough periwinkle Littorina saxatilis.</title>
        <authorList>
            <person name="De Jode A."/>
            <person name="Faria R."/>
            <person name="Formenti G."/>
            <person name="Sims Y."/>
            <person name="Smith T.P."/>
            <person name="Tracey A."/>
            <person name="Wood J.M.D."/>
            <person name="Zagrodzka Z.B."/>
            <person name="Johannesson K."/>
            <person name="Butlin R.K."/>
            <person name="Leder E.H."/>
        </authorList>
    </citation>
    <scope>NUCLEOTIDE SEQUENCE [LARGE SCALE GENOMIC DNA]</scope>
    <source>
        <strain evidence="3">Snail1</strain>
        <tissue evidence="3">Muscle</tissue>
    </source>
</reference>
<protein>
    <recommendedName>
        <fullName evidence="2">Ras/Rap GTPase-activating protein SynGAP-like PH domain-containing protein</fullName>
    </recommendedName>
</protein>
<feature type="compositionally biased region" description="Low complexity" evidence="1">
    <location>
        <begin position="70"/>
        <end position="79"/>
    </location>
</feature>
<accession>A0AAN9G550</accession>
<dbReference type="Pfam" id="PF25321">
    <property type="entry name" value="PH_RASGAP"/>
    <property type="match status" value="1"/>
</dbReference>
<evidence type="ECO:0000313" key="4">
    <source>
        <dbReference type="Proteomes" id="UP001374579"/>
    </source>
</evidence>
<comment type="caution">
    <text evidence="3">The sequence shown here is derived from an EMBL/GenBank/DDBJ whole genome shotgun (WGS) entry which is preliminary data.</text>
</comment>
<organism evidence="3 4">
    <name type="scientific">Littorina saxatilis</name>
    <dbReference type="NCBI Taxonomy" id="31220"/>
    <lineage>
        <taxon>Eukaryota</taxon>
        <taxon>Metazoa</taxon>
        <taxon>Spiralia</taxon>
        <taxon>Lophotrochozoa</taxon>
        <taxon>Mollusca</taxon>
        <taxon>Gastropoda</taxon>
        <taxon>Caenogastropoda</taxon>
        <taxon>Littorinimorpha</taxon>
        <taxon>Littorinoidea</taxon>
        <taxon>Littorinidae</taxon>
        <taxon>Littorina</taxon>
    </lineage>
</organism>
<evidence type="ECO:0000313" key="3">
    <source>
        <dbReference type="EMBL" id="KAK7095149.1"/>
    </source>
</evidence>
<name>A0AAN9G550_9CAEN</name>
<evidence type="ECO:0000256" key="1">
    <source>
        <dbReference type="SAM" id="MobiDB-lite"/>
    </source>
</evidence>
<proteinExistence type="predicted"/>
<feature type="domain" description="Ras/Rap GTPase-activating protein SynGAP-like PH" evidence="2">
    <location>
        <begin position="79"/>
        <end position="109"/>
    </location>
</feature>
<sequence length="118" mass="12868">MDIFCPCIRVCRDCTDRRQSRKLIPTEPPEDEGGYSFADSSLEKVSSGDERRSSVPLVGSSDDDEGGGSAMETSTTSATSRLASFFSKKGFRSNLKRTKSVTKLDRKRSGSNASENDT</sequence>
<gene>
    <name evidence="3" type="ORF">V1264_006595</name>
</gene>
<keyword evidence="4" id="KW-1185">Reference proteome</keyword>